<comment type="similarity">
    <text evidence="2">Belongs to the NPC2 family.</text>
</comment>
<proteinExistence type="inferred from homology"/>
<organism evidence="5 6">
    <name type="scientific">Frankliniella fusca</name>
    <dbReference type="NCBI Taxonomy" id="407009"/>
    <lineage>
        <taxon>Eukaryota</taxon>
        <taxon>Metazoa</taxon>
        <taxon>Ecdysozoa</taxon>
        <taxon>Arthropoda</taxon>
        <taxon>Hexapoda</taxon>
        <taxon>Insecta</taxon>
        <taxon>Pterygota</taxon>
        <taxon>Neoptera</taxon>
        <taxon>Paraneoptera</taxon>
        <taxon>Thysanoptera</taxon>
        <taxon>Terebrantia</taxon>
        <taxon>Thripoidea</taxon>
        <taxon>Thripidae</taxon>
        <taxon>Frankliniella</taxon>
    </lineage>
</organism>
<dbReference type="SUPFAM" id="SSF81296">
    <property type="entry name" value="E set domains"/>
    <property type="match status" value="1"/>
</dbReference>
<dbReference type="SMART" id="SM00737">
    <property type="entry name" value="ML"/>
    <property type="match status" value="1"/>
</dbReference>
<dbReference type="GO" id="GO:0005576">
    <property type="term" value="C:extracellular region"/>
    <property type="evidence" value="ECO:0007669"/>
    <property type="project" value="UniProtKB-SubCell"/>
</dbReference>
<dbReference type="GO" id="GO:0032934">
    <property type="term" value="F:sterol binding"/>
    <property type="evidence" value="ECO:0007669"/>
    <property type="project" value="InterPro"/>
</dbReference>
<dbReference type="AlphaFoldDB" id="A0AAE1LQQ0"/>
<evidence type="ECO:0000256" key="1">
    <source>
        <dbReference type="ARBA" id="ARBA00004613"/>
    </source>
</evidence>
<feature type="domain" description="MD-2-related lipid-recognition" evidence="4">
    <location>
        <begin position="97"/>
        <end position="219"/>
    </location>
</feature>
<comment type="subcellular location">
    <subcellularLocation>
        <location evidence="1">Secreted</location>
    </subcellularLocation>
</comment>
<dbReference type="InterPro" id="IPR014756">
    <property type="entry name" value="Ig_E-set"/>
</dbReference>
<keyword evidence="6" id="KW-1185">Reference proteome</keyword>
<dbReference type="Gene3D" id="2.60.40.770">
    <property type="match status" value="1"/>
</dbReference>
<name>A0AAE1LQQ0_9NEOP</name>
<evidence type="ECO:0000313" key="6">
    <source>
        <dbReference type="Proteomes" id="UP001219518"/>
    </source>
</evidence>
<dbReference type="InterPro" id="IPR039670">
    <property type="entry name" value="NPC2-like"/>
</dbReference>
<dbReference type="PANTHER" id="PTHR11306">
    <property type="entry name" value="NIEMANN PICK TYPE C2 PROTEIN NPC2-RELATED"/>
    <property type="match status" value="1"/>
</dbReference>
<dbReference type="GO" id="GO:0015918">
    <property type="term" value="P:sterol transport"/>
    <property type="evidence" value="ECO:0007669"/>
    <property type="project" value="InterPro"/>
</dbReference>
<sequence length="225" mass="23951">MPLAVTLVSDGLPTLTAVGRDNPPYPLLWSSGSAAGLSARRCVRLRLEPHLAVILPAASVLLLADDMTPPTLILASLMLLATAVAGGALNATANTPFSSCAEPHDPIALRIKGCTKQPCNVVKGTVAEMEVDFEVGWDVSQLDVVVTAYALNTVINFPLKQKNACMSLTNAECPLDQFEEITYKLQLDIDAKYPSLSLAAEVALQDKSKKTMTCFKVSLQVVDPA</sequence>
<dbReference type="FunFam" id="2.60.40.770:FF:000001">
    <property type="entry name" value="NPC intracellular cholesterol transporter 2"/>
    <property type="match status" value="1"/>
</dbReference>
<dbReference type="Proteomes" id="UP001219518">
    <property type="component" value="Unassembled WGS sequence"/>
</dbReference>
<protein>
    <submittedName>
        <fullName evidence="5">NPC intracellular cholesterol transporter 2</fullName>
    </submittedName>
</protein>
<dbReference type="Pfam" id="PF02221">
    <property type="entry name" value="E1_DerP2_DerF2"/>
    <property type="match status" value="1"/>
</dbReference>
<evidence type="ECO:0000256" key="2">
    <source>
        <dbReference type="ARBA" id="ARBA00006370"/>
    </source>
</evidence>
<dbReference type="InterPro" id="IPR003172">
    <property type="entry name" value="ML_dom"/>
</dbReference>
<reference evidence="5" key="2">
    <citation type="journal article" date="2023" name="BMC Genomics">
        <title>Pest status, molecular evolution, and epigenetic factors derived from the genome assembly of Frankliniella fusca, a thysanopteran phytovirus vector.</title>
        <authorList>
            <person name="Catto M.A."/>
            <person name="Labadie P.E."/>
            <person name="Jacobson A.L."/>
            <person name="Kennedy G.G."/>
            <person name="Srinivasan R."/>
            <person name="Hunt B.G."/>
        </authorList>
    </citation>
    <scope>NUCLEOTIDE SEQUENCE</scope>
    <source>
        <strain evidence="5">PL_HMW_Pooled</strain>
    </source>
</reference>
<accession>A0AAE1LQQ0</accession>
<keyword evidence="3" id="KW-0964">Secreted</keyword>
<evidence type="ECO:0000259" key="4">
    <source>
        <dbReference type="SMART" id="SM00737"/>
    </source>
</evidence>
<reference evidence="5" key="1">
    <citation type="submission" date="2021-07" db="EMBL/GenBank/DDBJ databases">
        <authorList>
            <person name="Catto M.A."/>
            <person name="Jacobson A."/>
            <person name="Kennedy G."/>
            <person name="Labadie P."/>
            <person name="Hunt B.G."/>
            <person name="Srinivasan R."/>
        </authorList>
    </citation>
    <scope>NUCLEOTIDE SEQUENCE</scope>
    <source>
        <strain evidence="5">PL_HMW_Pooled</strain>
        <tissue evidence="5">Head</tissue>
    </source>
</reference>
<evidence type="ECO:0000313" key="5">
    <source>
        <dbReference type="EMBL" id="KAK3927409.1"/>
    </source>
</evidence>
<comment type="caution">
    <text evidence="5">The sequence shown here is derived from an EMBL/GenBank/DDBJ whole genome shotgun (WGS) entry which is preliminary data.</text>
</comment>
<evidence type="ECO:0000256" key="3">
    <source>
        <dbReference type="ARBA" id="ARBA00022525"/>
    </source>
</evidence>
<gene>
    <name evidence="5" type="ORF">KUF71_015693</name>
</gene>
<dbReference type="PANTHER" id="PTHR11306:SF36">
    <property type="entry name" value="NIEMANN-PICK TYPE C-2C-RELATED"/>
    <property type="match status" value="1"/>
</dbReference>
<dbReference type="EMBL" id="JAHWGI010001285">
    <property type="protein sequence ID" value="KAK3927409.1"/>
    <property type="molecule type" value="Genomic_DNA"/>
</dbReference>